<dbReference type="InterPro" id="IPR000600">
    <property type="entry name" value="ROK"/>
</dbReference>
<dbReference type="PROSITE" id="PS01125">
    <property type="entry name" value="ROK"/>
    <property type="match status" value="1"/>
</dbReference>
<gene>
    <name evidence="2" type="ORF">BJ980_000944</name>
</gene>
<dbReference type="Pfam" id="PF00480">
    <property type="entry name" value="ROK"/>
    <property type="match status" value="1"/>
</dbReference>
<dbReference type="Gene3D" id="3.30.420.40">
    <property type="match status" value="2"/>
</dbReference>
<organism evidence="2 3">
    <name type="scientific">Nocardioides daedukensis</name>
    <dbReference type="NCBI Taxonomy" id="634462"/>
    <lineage>
        <taxon>Bacteria</taxon>
        <taxon>Bacillati</taxon>
        <taxon>Actinomycetota</taxon>
        <taxon>Actinomycetes</taxon>
        <taxon>Propionibacteriales</taxon>
        <taxon>Nocardioidaceae</taxon>
        <taxon>Nocardioides</taxon>
    </lineage>
</organism>
<reference evidence="2 3" key="1">
    <citation type="submission" date="2020-07" db="EMBL/GenBank/DDBJ databases">
        <title>Sequencing the genomes of 1000 actinobacteria strains.</title>
        <authorList>
            <person name="Klenk H.-P."/>
        </authorList>
    </citation>
    <scope>NUCLEOTIDE SEQUENCE [LARGE SCALE GENOMIC DNA]</scope>
    <source>
        <strain evidence="2 3">DSM 23819</strain>
    </source>
</reference>
<evidence type="ECO:0000313" key="2">
    <source>
        <dbReference type="EMBL" id="NYG58021.1"/>
    </source>
</evidence>
<dbReference type="InterPro" id="IPR049874">
    <property type="entry name" value="ROK_cs"/>
</dbReference>
<dbReference type="SUPFAM" id="SSF53067">
    <property type="entry name" value="Actin-like ATPase domain"/>
    <property type="match status" value="1"/>
</dbReference>
<dbReference type="PANTHER" id="PTHR18964">
    <property type="entry name" value="ROK (REPRESSOR, ORF, KINASE) FAMILY"/>
    <property type="match status" value="1"/>
</dbReference>
<name>A0A7Y9RYY8_9ACTN</name>
<evidence type="ECO:0000313" key="3">
    <source>
        <dbReference type="Proteomes" id="UP000540656"/>
    </source>
</evidence>
<keyword evidence="3" id="KW-1185">Reference proteome</keyword>
<dbReference type="EC" id="2.7.1.2" evidence="2"/>
<protein>
    <submittedName>
        <fullName evidence="2">Glucokinase</fullName>
        <ecNumber evidence="2">2.7.1.2</ecNumber>
    </submittedName>
</protein>
<dbReference type="PANTHER" id="PTHR18964:SF173">
    <property type="entry name" value="GLUCOKINASE"/>
    <property type="match status" value="1"/>
</dbReference>
<comment type="caution">
    <text evidence="2">The sequence shown here is derived from an EMBL/GenBank/DDBJ whole genome shotgun (WGS) entry which is preliminary data.</text>
</comment>
<dbReference type="InterPro" id="IPR043129">
    <property type="entry name" value="ATPase_NBD"/>
</dbReference>
<proteinExistence type="inferred from homology"/>
<dbReference type="GO" id="GO:0004340">
    <property type="term" value="F:glucokinase activity"/>
    <property type="evidence" value="ECO:0007669"/>
    <property type="project" value="UniProtKB-EC"/>
</dbReference>
<keyword evidence="2" id="KW-0808">Transferase</keyword>
<dbReference type="Proteomes" id="UP000540656">
    <property type="component" value="Unassembled WGS sequence"/>
</dbReference>
<dbReference type="AlphaFoldDB" id="A0A7Y9RYY8"/>
<keyword evidence="2" id="KW-0418">Kinase</keyword>
<evidence type="ECO:0000256" key="1">
    <source>
        <dbReference type="ARBA" id="ARBA00006479"/>
    </source>
</evidence>
<dbReference type="RefSeq" id="WP_179501224.1">
    <property type="nucleotide sequence ID" value="NZ_JACCAA010000001.1"/>
</dbReference>
<comment type="similarity">
    <text evidence="1">Belongs to the ROK (NagC/XylR) family.</text>
</comment>
<accession>A0A7Y9RYY8</accession>
<dbReference type="EMBL" id="JACCAA010000001">
    <property type="protein sequence ID" value="NYG58021.1"/>
    <property type="molecule type" value="Genomic_DNA"/>
</dbReference>
<sequence length="321" mass="33141">MGEGVYVGIDVGGTKVLAGIVDNRGRILRTAQRATPGRRVEVARLEDALTDAVRAVTEDTQVRGVGLAAAGFVDAAGEKVMFAPHLPWVDAPVRARLEERWQVPVALENDATAAAHAEAMYGAASGAEDALVVTMGTGIGGGLILDRRVRRGANGMAGEFGHMQVVPDGAPCECGGRGCWEQYCSGRALVRFAREQLGTRPSVLEEMCGGNRDALTGPMVSDAAEEGDLLAREAFGSVGDWLGVGLANLTAAFDPEVLVVGGGVSAAGDRLLEPARNALMRSLVGAGHRLVPAVVAAKFGPAAGLVGAADLVRQRVSRAAL</sequence>